<sequence length="384" mass="42001">MAAELGEKLLGEVHEERLDELLHDLRTIYETVEDGALRHPLGVTEIDDLLDVFMQRNPVQQAQVHPDLPPSEETDPALDDGEGEDGEYVHDQEHDPAQDDIPMNPPSWEDVAVPTHVPREAVLEISSTSSAAGKSQLLYYLAAMAVLPAMFAGQRLGGHESAIVFFDTDGRFEADRLRTIARGIVHDRLPQYFGLKPHSASAPSAPSAPSIPDLESILSSSLQHVHVFRPESSSALLATLHHLETYLFDLPRHFSSSRPLHAIFIDSAGAFFWQDKLHDEVARTEEIGRPHAEIERDRALLRSFYLADLYAEMVARLKDLQRLFSCAVVYTSTAWNRGAVPEGSRAGVSGLVDGGGGAGGTGNVEEGGRPTGEVSGLGQWLGKR</sequence>
<name>A0ACC3BDH1_9EURO</name>
<keyword evidence="2" id="KW-1185">Reference proteome</keyword>
<protein>
    <submittedName>
        <fullName evidence="1">Uncharacterized protein</fullName>
    </submittedName>
</protein>
<comment type="caution">
    <text evidence="1">The sequence shown here is derived from an EMBL/GenBank/DDBJ whole genome shotgun (WGS) entry which is preliminary data.</text>
</comment>
<dbReference type="EMBL" id="JAOPJF010000006">
    <property type="protein sequence ID" value="KAK1148770.1"/>
    <property type="molecule type" value="Genomic_DNA"/>
</dbReference>
<reference evidence="1 2" key="1">
    <citation type="journal article" date="2023" name="ACS Omega">
        <title>Identification of the Neoaspergillic Acid Biosynthesis Gene Cluster by Establishing an In Vitro CRISPR-Ribonucleoprotein Genetic System in Aspergillus melleus.</title>
        <authorList>
            <person name="Yuan B."/>
            <person name="Grau M.F."/>
            <person name="Murata R.M."/>
            <person name="Torok T."/>
            <person name="Venkateswaran K."/>
            <person name="Stajich J.E."/>
            <person name="Wang C.C.C."/>
        </authorList>
    </citation>
    <scope>NUCLEOTIDE SEQUENCE [LARGE SCALE GENOMIC DNA]</scope>
    <source>
        <strain evidence="1 2">IMV 1140</strain>
    </source>
</reference>
<dbReference type="Proteomes" id="UP001177260">
    <property type="component" value="Unassembled WGS sequence"/>
</dbReference>
<evidence type="ECO:0000313" key="2">
    <source>
        <dbReference type="Proteomes" id="UP001177260"/>
    </source>
</evidence>
<gene>
    <name evidence="1" type="ORF">N8T08_008655</name>
</gene>
<evidence type="ECO:0000313" key="1">
    <source>
        <dbReference type="EMBL" id="KAK1148770.1"/>
    </source>
</evidence>
<organism evidence="1 2">
    <name type="scientific">Aspergillus melleus</name>
    <dbReference type="NCBI Taxonomy" id="138277"/>
    <lineage>
        <taxon>Eukaryota</taxon>
        <taxon>Fungi</taxon>
        <taxon>Dikarya</taxon>
        <taxon>Ascomycota</taxon>
        <taxon>Pezizomycotina</taxon>
        <taxon>Eurotiomycetes</taxon>
        <taxon>Eurotiomycetidae</taxon>
        <taxon>Eurotiales</taxon>
        <taxon>Aspergillaceae</taxon>
        <taxon>Aspergillus</taxon>
        <taxon>Aspergillus subgen. Circumdati</taxon>
    </lineage>
</organism>
<accession>A0ACC3BDH1</accession>
<proteinExistence type="predicted"/>